<organism evidence="1 2">
    <name type="scientific">Aspergillus brunneoviolaceus CBS 621.78</name>
    <dbReference type="NCBI Taxonomy" id="1450534"/>
    <lineage>
        <taxon>Eukaryota</taxon>
        <taxon>Fungi</taxon>
        <taxon>Dikarya</taxon>
        <taxon>Ascomycota</taxon>
        <taxon>Pezizomycotina</taxon>
        <taxon>Eurotiomycetes</taxon>
        <taxon>Eurotiomycetidae</taxon>
        <taxon>Eurotiales</taxon>
        <taxon>Aspergillaceae</taxon>
        <taxon>Aspergillus</taxon>
        <taxon>Aspergillus subgen. Circumdati</taxon>
    </lineage>
</organism>
<proteinExistence type="predicted"/>
<protein>
    <submittedName>
        <fullName evidence="1">Alpha/beta-hydrolase</fullName>
    </submittedName>
</protein>
<accession>A0ACD1G0P0</accession>
<gene>
    <name evidence="1" type="ORF">BO95DRAFT_445685</name>
</gene>
<name>A0ACD1G0P0_9EURO</name>
<sequence length="428" mass="47112">MTTSVSPPSPSLSPLPLPSGITFRFITTPSLTTHILEAGHPPNNNNNNHDRPLIILLHGFPEIAFSWRKVIPRLAAAGYHVVAPDQRGFGRTCGWDTRPYAEADLHTFTVSALVRDVVLLVYALGYTSVHCVVGHDCGAVTAAMCAVARPDLFRSVVLLSHPFNGMPAPASAVATSVDGQQQQQQQQQQPPAGSAVPRTSTGDGPVSSAGDDVHSALLDLGRKHYKWYYSTPSASAEMLHPPGAEGLHGFLRGYFHLKSGRWKGNEPRTLTGWTADELAKMPYYYVMPADATMPEAVELHMRKESEEGLRASREWLPDEDLAVYVREYQRTGFQGALNWYRVQTSKGRQYTWDAEVFMGRKVDLPCTFVSGKLDWGIYQQPGALEKMANGEVCSDFREMRLIDGVGHWAPQESPEEVVQAILSLVGSL</sequence>
<evidence type="ECO:0000313" key="2">
    <source>
        <dbReference type="Proteomes" id="UP000249057"/>
    </source>
</evidence>
<dbReference type="EMBL" id="KZ825370">
    <property type="protein sequence ID" value="RAH42772.1"/>
    <property type="molecule type" value="Genomic_DNA"/>
</dbReference>
<dbReference type="Proteomes" id="UP000249057">
    <property type="component" value="Unassembled WGS sequence"/>
</dbReference>
<reference evidence="1" key="1">
    <citation type="submission" date="2018-02" db="EMBL/GenBank/DDBJ databases">
        <title>The genomes of Aspergillus section Nigri reveals drivers in fungal speciation.</title>
        <authorList>
            <consortium name="DOE Joint Genome Institute"/>
            <person name="Vesth T.C."/>
            <person name="Nybo J."/>
            <person name="Theobald S."/>
            <person name="Brandl J."/>
            <person name="Frisvad J.C."/>
            <person name="Nielsen K.F."/>
            <person name="Lyhne E.K."/>
            <person name="Kogle M.E."/>
            <person name="Kuo A."/>
            <person name="Riley R."/>
            <person name="Clum A."/>
            <person name="Nolan M."/>
            <person name="Lipzen A."/>
            <person name="Salamov A."/>
            <person name="Henrissat B."/>
            <person name="Wiebenga A."/>
            <person name="De vries R.P."/>
            <person name="Grigoriev I.V."/>
            <person name="Mortensen U.H."/>
            <person name="Andersen M.R."/>
            <person name="Baker S.E."/>
        </authorList>
    </citation>
    <scope>NUCLEOTIDE SEQUENCE</scope>
    <source>
        <strain evidence="1">CBS 621.78</strain>
    </source>
</reference>
<keyword evidence="2" id="KW-1185">Reference proteome</keyword>
<evidence type="ECO:0000313" key="1">
    <source>
        <dbReference type="EMBL" id="RAH42772.1"/>
    </source>
</evidence>